<evidence type="ECO:0000313" key="2">
    <source>
        <dbReference type="EMBL" id="SKB06131.1"/>
    </source>
</evidence>
<dbReference type="OrthoDB" id="981191at2"/>
<gene>
    <name evidence="2" type="ORF">SAMN06295964_1195</name>
</gene>
<dbReference type="SUPFAM" id="SSF54427">
    <property type="entry name" value="NTF2-like"/>
    <property type="match status" value="1"/>
</dbReference>
<dbReference type="InterPro" id="IPR032710">
    <property type="entry name" value="NTF2-like_dom_sf"/>
</dbReference>
<reference evidence="3" key="1">
    <citation type="submission" date="2017-02" db="EMBL/GenBank/DDBJ databases">
        <authorList>
            <person name="Varghese N."/>
            <person name="Submissions S."/>
        </authorList>
    </citation>
    <scope>NUCLEOTIDE SEQUENCE [LARGE SCALE GENOMIC DNA]</scope>
    <source>
        <strain evidence="3">9H-4</strain>
    </source>
</reference>
<name>A0A1T4YXV7_9ACTN</name>
<dbReference type="Proteomes" id="UP000191040">
    <property type="component" value="Chromosome I"/>
</dbReference>
<accession>A0A1T4YXV7</accession>
<dbReference type="STRING" id="1736691.SAMN06295964_1195"/>
<proteinExistence type="predicted"/>
<organism evidence="2 3">
    <name type="scientific">Aeromicrobium choanae</name>
    <dbReference type="NCBI Taxonomy" id="1736691"/>
    <lineage>
        <taxon>Bacteria</taxon>
        <taxon>Bacillati</taxon>
        <taxon>Actinomycetota</taxon>
        <taxon>Actinomycetes</taxon>
        <taxon>Propionibacteriales</taxon>
        <taxon>Nocardioidaceae</taxon>
        <taxon>Aeromicrobium</taxon>
    </lineage>
</organism>
<dbReference type="InterPro" id="IPR037401">
    <property type="entry name" value="SnoaL-like"/>
</dbReference>
<dbReference type="RefSeq" id="WP_078699304.1">
    <property type="nucleotide sequence ID" value="NZ_LT796768.1"/>
</dbReference>
<evidence type="ECO:0000259" key="1">
    <source>
        <dbReference type="Pfam" id="PF13577"/>
    </source>
</evidence>
<evidence type="ECO:0000313" key="3">
    <source>
        <dbReference type="Proteomes" id="UP000191040"/>
    </source>
</evidence>
<protein>
    <submittedName>
        <fullName evidence="2">SnoaL-like domain-containing protein</fullName>
    </submittedName>
</protein>
<feature type="domain" description="SnoaL-like" evidence="1">
    <location>
        <begin position="7"/>
        <end position="118"/>
    </location>
</feature>
<dbReference type="EMBL" id="LT796768">
    <property type="protein sequence ID" value="SKB06131.1"/>
    <property type="molecule type" value="Genomic_DNA"/>
</dbReference>
<keyword evidence="3" id="KW-1185">Reference proteome</keyword>
<sequence>MTTTDAARYARVSTLLTDYAVHIDAREQRAWAELFLPDGVLEFGRRRTVGHEALEEFAAASPPGIHLGGAPTIRESGDRLTVRSQFIFTPADGTPGVSGSYVDVIVDDGERARFVHRTITIVSPARPERG</sequence>
<dbReference type="CDD" id="cd00531">
    <property type="entry name" value="NTF2_like"/>
    <property type="match status" value="1"/>
</dbReference>
<dbReference type="AlphaFoldDB" id="A0A1T4YXV7"/>
<dbReference type="Gene3D" id="3.10.450.50">
    <property type="match status" value="1"/>
</dbReference>
<dbReference type="Pfam" id="PF13577">
    <property type="entry name" value="SnoaL_4"/>
    <property type="match status" value="1"/>
</dbReference>